<evidence type="ECO:0000256" key="1">
    <source>
        <dbReference type="SAM" id="Phobius"/>
    </source>
</evidence>
<evidence type="ECO:0000313" key="3">
    <source>
        <dbReference type="EMBL" id="GAL17167.1"/>
    </source>
</evidence>
<sequence length="141" mass="16048">MGVLERVFHSVLFEVLAVSLSIAGLAIFTDHDVTRLSGTMIVIATMAMCWNYIFNLIFDYFVKGERVERTVMVRVVHVLLFEAGLLIATVPVMAYMLGVNLWQAFLMDIGVTIFVTVYAFLFNLTYDHIRLWVINHRQAAA</sequence>
<evidence type="ECO:0000313" key="4">
    <source>
        <dbReference type="Proteomes" id="UP000029228"/>
    </source>
</evidence>
<gene>
    <name evidence="3" type="ORF">JCM19235_5716</name>
</gene>
<dbReference type="AlphaFoldDB" id="A0A090SC96"/>
<feature type="transmembrane region" description="Helical" evidence="1">
    <location>
        <begin position="101"/>
        <end position="121"/>
    </location>
</feature>
<dbReference type="Pfam" id="PF05232">
    <property type="entry name" value="BTP"/>
    <property type="match status" value="2"/>
</dbReference>
<keyword evidence="4" id="KW-1185">Reference proteome</keyword>
<dbReference type="EMBL" id="BBMR01000001">
    <property type="protein sequence ID" value="GAL17167.1"/>
    <property type="molecule type" value="Genomic_DNA"/>
</dbReference>
<reference evidence="3 4" key="2">
    <citation type="submission" date="2014-09" db="EMBL/GenBank/DDBJ databases">
        <authorList>
            <consortium name="NBRP consortium"/>
            <person name="Sawabe T."/>
            <person name="Meirelles P."/>
            <person name="Nakanishi M."/>
            <person name="Sayaka M."/>
            <person name="Hattori M."/>
            <person name="Ohkuma M."/>
        </authorList>
    </citation>
    <scope>NUCLEOTIDE SEQUENCE [LARGE SCALE GENOMIC DNA]</scope>
    <source>
        <strain evidence="4">JCM19235</strain>
    </source>
</reference>
<proteinExistence type="predicted"/>
<comment type="caution">
    <text evidence="3">The sequence shown here is derived from an EMBL/GenBank/DDBJ whole genome shotgun (WGS) entry which is preliminary data.</text>
</comment>
<keyword evidence="1" id="KW-0812">Transmembrane</keyword>
<feature type="transmembrane region" description="Helical" evidence="1">
    <location>
        <begin position="7"/>
        <end position="28"/>
    </location>
</feature>
<dbReference type="STRING" id="990268.JCM19235_5716"/>
<evidence type="ECO:0000259" key="2">
    <source>
        <dbReference type="Pfam" id="PF05232"/>
    </source>
</evidence>
<reference evidence="3 4" key="1">
    <citation type="submission" date="2014-09" db="EMBL/GenBank/DDBJ databases">
        <title>Vibrio maritimus JCM 19235. (C45) whole genome shotgun sequence.</title>
        <authorList>
            <person name="Sawabe T."/>
            <person name="Meirelles P."/>
            <person name="Nakanishi M."/>
            <person name="Sayaka M."/>
            <person name="Hattori M."/>
            <person name="Ohkuma M."/>
        </authorList>
    </citation>
    <scope>NUCLEOTIDE SEQUENCE [LARGE SCALE GENOMIC DNA]</scope>
    <source>
        <strain evidence="4">JCM19235</strain>
    </source>
</reference>
<keyword evidence="1" id="KW-0472">Membrane</keyword>
<dbReference type="InterPro" id="IPR058208">
    <property type="entry name" value="PACE"/>
</dbReference>
<dbReference type="Proteomes" id="UP000029228">
    <property type="component" value="Unassembled WGS sequence"/>
</dbReference>
<protein>
    <recommendedName>
        <fullName evidence="2">Chlorhexidine efflux transporter domain-containing protein</fullName>
    </recommendedName>
</protein>
<dbReference type="InterPro" id="IPR007896">
    <property type="entry name" value="BTP_bacteria"/>
</dbReference>
<feature type="transmembrane region" description="Helical" evidence="1">
    <location>
        <begin position="40"/>
        <end position="62"/>
    </location>
</feature>
<feature type="domain" description="Chlorhexidine efflux transporter" evidence="2">
    <location>
        <begin position="2"/>
        <end position="61"/>
    </location>
</feature>
<dbReference type="OrthoDB" id="1631120at2"/>
<feature type="transmembrane region" description="Helical" evidence="1">
    <location>
        <begin position="74"/>
        <end position="95"/>
    </location>
</feature>
<dbReference type="NCBIfam" id="NF033664">
    <property type="entry name" value="PACE_transport"/>
    <property type="match status" value="1"/>
</dbReference>
<feature type="domain" description="Chlorhexidine efflux transporter" evidence="2">
    <location>
        <begin position="69"/>
        <end position="130"/>
    </location>
</feature>
<accession>A0A090SC96</accession>
<keyword evidence="1" id="KW-1133">Transmembrane helix</keyword>
<organism evidence="3 4">
    <name type="scientific">Vibrio maritimus</name>
    <dbReference type="NCBI Taxonomy" id="990268"/>
    <lineage>
        <taxon>Bacteria</taxon>
        <taxon>Pseudomonadati</taxon>
        <taxon>Pseudomonadota</taxon>
        <taxon>Gammaproteobacteria</taxon>
        <taxon>Vibrionales</taxon>
        <taxon>Vibrionaceae</taxon>
        <taxon>Vibrio</taxon>
    </lineage>
</organism>
<name>A0A090SC96_9VIBR</name>